<name>A0ABR7MDT5_9BACT</name>
<accession>A0ABR7MDT5</accession>
<evidence type="ECO:0000313" key="2">
    <source>
        <dbReference type="Proteomes" id="UP000765802"/>
    </source>
</evidence>
<evidence type="ECO:0008006" key="3">
    <source>
        <dbReference type="Google" id="ProtNLM"/>
    </source>
</evidence>
<proteinExistence type="predicted"/>
<dbReference type="InterPro" id="IPR019853">
    <property type="entry name" value="GldB-like"/>
</dbReference>
<comment type="caution">
    <text evidence="1">The sequence shown here is derived from an EMBL/GenBank/DDBJ whole genome shotgun (WGS) entry which is preliminary data.</text>
</comment>
<keyword evidence="2" id="KW-1185">Reference proteome</keyword>
<reference evidence="1 2" key="1">
    <citation type="submission" date="2016-07" db="EMBL/GenBank/DDBJ databases">
        <title>Genome analysis of Flavihumibacter stibioxidans YS-17.</title>
        <authorList>
            <person name="Shi K."/>
            <person name="Han Y."/>
            <person name="Wang G."/>
        </authorList>
    </citation>
    <scope>NUCLEOTIDE SEQUENCE [LARGE SCALE GENOMIC DNA]</scope>
    <source>
        <strain evidence="1 2">YS-17</strain>
    </source>
</reference>
<dbReference type="Proteomes" id="UP000765802">
    <property type="component" value="Unassembled WGS sequence"/>
</dbReference>
<dbReference type="Pfam" id="PF25594">
    <property type="entry name" value="GldB_lipo"/>
    <property type="match status" value="1"/>
</dbReference>
<evidence type="ECO:0000313" key="1">
    <source>
        <dbReference type="EMBL" id="MBC6493197.1"/>
    </source>
</evidence>
<gene>
    <name evidence="1" type="ORF">BC349_19250</name>
</gene>
<organism evidence="1 2">
    <name type="scientific">Flavihumibacter stibioxidans</name>
    <dbReference type="NCBI Taxonomy" id="1834163"/>
    <lineage>
        <taxon>Bacteria</taxon>
        <taxon>Pseudomonadati</taxon>
        <taxon>Bacteroidota</taxon>
        <taxon>Chitinophagia</taxon>
        <taxon>Chitinophagales</taxon>
        <taxon>Chitinophagaceae</taxon>
        <taxon>Flavihumibacter</taxon>
    </lineage>
</organism>
<dbReference type="PROSITE" id="PS51257">
    <property type="entry name" value="PROKAR_LIPOPROTEIN"/>
    <property type="match status" value="1"/>
</dbReference>
<sequence length="339" mass="38005">MKFSIYLTIIALAFSACTGNGKKGPDVSGIKVNTTIARFDKDYFAIDSGKLNDGLKQLRQQYPWFINDFTAHILGAGVISDSNQVLPIANQRFYSSYYSVYQSVKKDFENLADTEKELNKGFSTLKYYFPAYEVPRFVSYFGPFDAPGAALTENAIAIGLQLYAGKDFPVYTTTQGQEIFPAYISRRFEKPYIASNCIKAVMEDMFPDKSQGLPLVEQMVEKGKYWWLLDQLLPETADSIKTGFTGEQLKWCAGNEGVTWNQMLQNDQLYSMEPGIIQMYIGDAPGTQGFPPAAPGNIGQWIGLRIVQSYISKNPDTTPEQLMKLSARTILDGAKYKPR</sequence>
<protein>
    <recommendedName>
        <fullName evidence="3">Gliding motility lipoprotein GldB</fullName>
    </recommendedName>
</protein>
<dbReference type="EMBL" id="MBUA01000032">
    <property type="protein sequence ID" value="MBC6493197.1"/>
    <property type="molecule type" value="Genomic_DNA"/>
</dbReference>
<dbReference type="RefSeq" id="WP_187258517.1">
    <property type="nucleotide sequence ID" value="NZ_JBHULF010000009.1"/>
</dbReference>